<dbReference type="InterPro" id="IPR020904">
    <property type="entry name" value="Sc_DH/Rdtase_CS"/>
</dbReference>
<dbReference type="PRINTS" id="PR00080">
    <property type="entry name" value="SDRFAMILY"/>
</dbReference>
<evidence type="ECO:0000313" key="6">
    <source>
        <dbReference type="Proteomes" id="UP001223390"/>
    </source>
</evidence>
<accession>A0ABT7H6L4</accession>
<name>A0ABT7H6L4_9ACTN</name>
<dbReference type="Proteomes" id="UP001223390">
    <property type="component" value="Unassembled WGS sequence"/>
</dbReference>
<evidence type="ECO:0000256" key="2">
    <source>
        <dbReference type="ARBA" id="ARBA00023002"/>
    </source>
</evidence>
<dbReference type="PROSITE" id="PS00061">
    <property type="entry name" value="ADH_SHORT"/>
    <property type="match status" value="1"/>
</dbReference>
<dbReference type="InterPro" id="IPR036291">
    <property type="entry name" value="NAD(P)-bd_dom_sf"/>
</dbReference>
<keyword evidence="2" id="KW-0560">Oxidoreductase</keyword>
<dbReference type="SUPFAM" id="SSF51735">
    <property type="entry name" value="NAD(P)-binding Rossmann-fold domains"/>
    <property type="match status" value="1"/>
</dbReference>
<sequence>MTKAPAKVVAITGASSGIGEATARRLADDGHHVFLGARRTDRLASLVREITAQGGSAAFRALDVTSRADVHGFVAAARERFGRLDVMVNNAGVMPLSPLAALRVDEWDRTVDVNVRGVLHGIAAALPVMRAQDGGGHVVNIASVGAYEVSPTAAVYCASKFAVRAISEGLRQECGDGRIRVTLVSPGVTESELADSIGDPTAREAMKAYRAVALPAAAVADGIAYAVSRPAGVDVNELVIRPAASAQ</sequence>
<dbReference type="InterPro" id="IPR002347">
    <property type="entry name" value="SDR_fam"/>
</dbReference>
<dbReference type="PANTHER" id="PTHR43115:SF4">
    <property type="entry name" value="DEHYDROGENASE_REDUCTASE SDR FAMILY MEMBER 11"/>
    <property type="match status" value="1"/>
</dbReference>
<proteinExistence type="inferred from homology"/>
<dbReference type="EMBL" id="JASITI010000096">
    <property type="protein sequence ID" value="MDK9501216.1"/>
    <property type="molecule type" value="Genomic_DNA"/>
</dbReference>
<reference evidence="5 6" key="1">
    <citation type="submission" date="2023-05" db="EMBL/GenBank/DDBJ databases">
        <title>Sequencing and Assembly of Streptomyces sp. NP73.</title>
        <authorList>
            <person name="Konwar A.N."/>
            <person name="Saikia K."/>
            <person name="Thakur D."/>
        </authorList>
    </citation>
    <scope>NUCLEOTIDE SEQUENCE [LARGE SCALE GENOMIC DNA]</scope>
    <source>
        <strain evidence="5 6">NP73</strain>
    </source>
</reference>
<dbReference type="PANTHER" id="PTHR43115">
    <property type="entry name" value="DEHYDROGENASE/REDUCTASE SDR FAMILY MEMBER 11"/>
    <property type="match status" value="1"/>
</dbReference>
<keyword evidence="6" id="KW-1185">Reference proteome</keyword>
<dbReference type="Gene3D" id="3.40.50.720">
    <property type="entry name" value="NAD(P)-binding Rossmann-like Domain"/>
    <property type="match status" value="1"/>
</dbReference>
<dbReference type="InterPro" id="IPR057326">
    <property type="entry name" value="KR_dom"/>
</dbReference>
<gene>
    <name evidence="5" type="ORF">QEZ40_007589</name>
</gene>
<feature type="domain" description="Ketoreductase" evidence="4">
    <location>
        <begin position="7"/>
        <end position="182"/>
    </location>
</feature>
<dbReference type="SMART" id="SM00822">
    <property type="entry name" value="PKS_KR"/>
    <property type="match status" value="1"/>
</dbReference>
<protein>
    <submittedName>
        <fullName evidence="5">SDR family oxidoreductase</fullName>
    </submittedName>
</protein>
<dbReference type="PRINTS" id="PR00081">
    <property type="entry name" value="GDHRDH"/>
</dbReference>
<organism evidence="5 6">
    <name type="scientific">Streptomyces katrae</name>
    <dbReference type="NCBI Taxonomy" id="68223"/>
    <lineage>
        <taxon>Bacteria</taxon>
        <taxon>Bacillati</taxon>
        <taxon>Actinomycetota</taxon>
        <taxon>Actinomycetes</taxon>
        <taxon>Kitasatosporales</taxon>
        <taxon>Streptomycetaceae</taxon>
        <taxon>Streptomyces</taxon>
    </lineage>
</organism>
<dbReference type="RefSeq" id="WP_285346621.1">
    <property type="nucleotide sequence ID" value="NZ_JASITI010000096.1"/>
</dbReference>
<comment type="caution">
    <text evidence="5">The sequence shown here is derived from an EMBL/GenBank/DDBJ whole genome shotgun (WGS) entry which is preliminary data.</text>
</comment>
<evidence type="ECO:0000259" key="4">
    <source>
        <dbReference type="SMART" id="SM00822"/>
    </source>
</evidence>
<evidence type="ECO:0000313" key="5">
    <source>
        <dbReference type="EMBL" id="MDK9501216.1"/>
    </source>
</evidence>
<evidence type="ECO:0000256" key="1">
    <source>
        <dbReference type="ARBA" id="ARBA00006484"/>
    </source>
</evidence>
<evidence type="ECO:0000256" key="3">
    <source>
        <dbReference type="RuleBase" id="RU000363"/>
    </source>
</evidence>
<comment type="similarity">
    <text evidence="1 3">Belongs to the short-chain dehydrogenases/reductases (SDR) family.</text>
</comment>
<dbReference type="Pfam" id="PF00106">
    <property type="entry name" value="adh_short"/>
    <property type="match status" value="1"/>
</dbReference>